<feature type="transmembrane region" description="Helical" evidence="1">
    <location>
        <begin position="52"/>
        <end position="72"/>
    </location>
</feature>
<feature type="transmembrane region" description="Helical" evidence="1">
    <location>
        <begin position="92"/>
        <end position="109"/>
    </location>
</feature>
<evidence type="ECO:0000313" key="2">
    <source>
        <dbReference type="EMBL" id="KIA78208.1"/>
    </source>
</evidence>
<feature type="transmembrane region" description="Helical" evidence="1">
    <location>
        <begin position="116"/>
        <end position="137"/>
    </location>
</feature>
<name>A0A0C1EDN8_9BACT</name>
<evidence type="ECO:0000313" key="3">
    <source>
        <dbReference type="Proteomes" id="UP000031307"/>
    </source>
</evidence>
<comment type="caution">
    <text evidence="2">The sequence shown here is derived from an EMBL/GenBank/DDBJ whole genome shotgun (WGS) entry which is preliminary data.</text>
</comment>
<proteinExistence type="predicted"/>
<dbReference type="AlphaFoldDB" id="A0A0C1EDN8"/>
<keyword evidence="1" id="KW-1133">Transmembrane helix</keyword>
<reference evidence="2 3" key="1">
    <citation type="journal article" date="2014" name="Mol. Biol. Evol.">
        <title>Massive expansion of Ubiquitination-related gene families within the Chlamydiae.</title>
        <authorList>
            <person name="Domman D."/>
            <person name="Collingro A."/>
            <person name="Lagkouvardos I."/>
            <person name="Gehre L."/>
            <person name="Weinmaier T."/>
            <person name="Rattei T."/>
            <person name="Subtil A."/>
            <person name="Horn M."/>
        </authorList>
    </citation>
    <scope>NUCLEOTIDE SEQUENCE [LARGE SCALE GENOMIC DNA]</scope>
    <source>
        <strain evidence="2 3">OEW1</strain>
    </source>
</reference>
<keyword evidence="1" id="KW-0812">Transmembrane</keyword>
<dbReference type="Pfam" id="PF20589">
    <property type="entry name" value="DUF6790"/>
    <property type="match status" value="1"/>
</dbReference>
<evidence type="ECO:0000256" key="1">
    <source>
        <dbReference type="SAM" id="Phobius"/>
    </source>
</evidence>
<sequence>MKLFNIKSLFCWKSINKEVDMLPIFLFVIALIYAIVKIFQDKVTTKKEQLAILLKSIIFFNIGCMGLIGFYAHTFMPDETARNIGWPIGNPFQFEVAVANLAFGILGVLSPWFPSLFWVPTVLGSVVFLFGCAWGHFVQWGKGDVAPYNAGPFVWFGDGVIPLIYGFLMLYYYNRWGKEDV</sequence>
<gene>
    <name evidence="2" type="ORF">DB43_EL00190</name>
</gene>
<accession>A0A0C1EDN8</accession>
<dbReference type="PATRIC" id="fig|83552.4.peg.595"/>
<dbReference type="InterPro" id="IPR046740">
    <property type="entry name" value="DUF6790"/>
</dbReference>
<feature type="transmembrane region" description="Helical" evidence="1">
    <location>
        <begin position="22"/>
        <end position="40"/>
    </location>
</feature>
<protein>
    <recommendedName>
        <fullName evidence="4">DoxX family protein</fullName>
    </recommendedName>
</protein>
<dbReference type="EMBL" id="JSAM01000031">
    <property type="protein sequence ID" value="KIA78208.1"/>
    <property type="molecule type" value="Genomic_DNA"/>
</dbReference>
<feature type="transmembrane region" description="Helical" evidence="1">
    <location>
        <begin position="153"/>
        <end position="173"/>
    </location>
</feature>
<keyword evidence="1" id="KW-0472">Membrane</keyword>
<organism evidence="2 3">
    <name type="scientific">Parachlamydia acanthamoebae</name>
    <dbReference type="NCBI Taxonomy" id="83552"/>
    <lineage>
        <taxon>Bacteria</taxon>
        <taxon>Pseudomonadati</taxon>
        <taxon>Chlamydiota</taxon>
        <taxon>Chlamydiia</taxon>
        <taxon>Parachlamydiales</taxon>
        <taxon>Parachlamydiaceae</taxon>
        <taxon>Parachlamydia</taxon>
    </lineage>
</organism>
<evidence type="ECO:0008006" key="4">
    <source>
        <dbReference type="Google" id="ProtNLM"/>
    </source>
</evidence>
<dbReference type="Proteomes" id="UP000031307">
    <property type="component" value="Unassembled WGS sequence"/>
</dbReference>